<feature type="compositionally biased region" description="Low complexity" evidence="1">
    <location>
        <begin position="22"/>
        <end position="61"/>
    </location>
</feature>
<accession>A0A1B7T7K7</accession>
<protein>
    <recommendedName>
        <fullName evidence="2">GDS1 winged helix domain-containing protein</fullName>
    </recommendedName>
</protein>
<evidence type="ECO:0000313" key="3">
    <source>
        <dbReference type="EMBL" id="OBA24721.1"/>
    </source>
</evidence>
<dbReference type="EMBL" id="LXPE01000464">
    <property type="protein sequence ID" value="OBA24721.1"/>
    <property type="molecule type" value="Genomic_DNA"/>
</dbReference>
<dbReference type="AlphaFoldDB" id="A0A1B7T7K7"/>
<feature type="region of interest" description="Disordered" evidence="1">
    <location>
        <begin position="17"/>
        <end position="76"/>
    </location>
</feature>
<feature type="domain" description="GDS1 winged helix" evidence="2">
    <location>
        <begin position="93"/>
        <end position="196"/>
    </location>
</feature>
<evidence type="ECO:0000313" key="4">
    <source>
        <dbReference type="Proteomes" id="UP000092321"/>
    </source>
</evidence>
<reference evidence="4" key="1">
    <citation type="journal article" date="2016" name="Proc. Natl. Acad. Sci. U.S.A.">
        <title>Comparative genomics of biotechnologically important yeasts.</title>
        <authorList>
            <person name="Riley R."/>
            <person name="Haridas S."/>
            <person name="Wolfe K.H."/>
            <person name="Lopes M.R."/>
            <person name="Hittinger C.T."/>
            <person name="Goeker M."/>
            <person name="Salamov A.A."/>
            <person name="Wisecaver J.H."/>
            <person name="Long T.M."/>
            <person name="Calvey C.H."/>
            <person name="Aerts A.L."/>
            <person name="Barry K.W."/>
            <person name="Choi C."/>
            <person name="Clum A."/>
            <person name="Coughlan A.Y."/>
            <person name="Deshpande S."/>
            <person name="Douglass A.P."/>
            <person name="Hanson S.J."/>
            <person name="Klenk H.-P."/>
            <person name="LaButti K.M."/>
            <person name="Lapidus A."/>
            <person name="Lindquist E.A."/>
            <person name="Lipzen A.M."/>
            <person name="Meier-Kolthoff J.P."/>
            <person name="Ohm R.A."/>
            <person name="Otillar R.P."/>
            <person name="Pangilinan J.L."/>
            <person name="Peng Y."/>
            <person name="Rokas A."/>
            <person name="Rosa C.A."/>
            <person name="Scheuner C."/>
            <person name="Sibirny A.A."/>
            <person name="Slot J.C."/>
            <person name="Stielow J.B."/>
            <person name="Sun H."/>
            <person name="Kurtzman C.P."/>
            <person name="Blackwell M."/>
            <person name="Grigoriev I.V."/>
            <person name="Jeffries T.W."/>
        </authorList>
    </citation>
    <scope>NUCLEOTIDE SEQUENCE [LARGE SCALE GENOMIC DNA]</scope>
    <source>
        <strain evidence="4">NRRL Y-1626</strain>
    </source>
</reference>
<feature type="region of interest" description="Disordered" evidence="1">
    <location>
        <begin position="202"/>
        <end position="271"/>
    </location>
</feature>
<dbReference type="Pfam" id="PF25318">
    <property type="entry name" value="WHD_GDS1"/>
    <property type="match status" value="1"/>
</dbReference>
<feature type="compositionally biased region" description="Pro residues" evidence="1">
    <location>
        <begin position="203"/>
        <end position="212"/>
    </location>
</feature>
<feature type="compositionally biased region" description="Polar residues" evidence="1">
    <location>
        <begin position="254"/>
        <end position="263"/>
    </location>
</feature>
<evidence type="ECO:0000256" key="1">
    <source>
        <dbReference type="SAM" id="MobiDB-lite"/>
    </source>
</evidence>
<dbReference type="Proteomes" id="UP000092321">
    <property type="component" value="Unassembled WGS sequence"/>
</dbReference>
<comment type="caution">
    <text evidence="3">The sequence shown here is derived from an EMBL/GenBank/DDBJ whole genome shotgun (WGS) entry which is preliminary data.</text>
</comment>
<dbReference type="OrthoDB" id="3972826at2759"/>
<organism evidence="3 4">
    <name type="scientific">Hanseniaspora valbyensis NRRL Y-1626</name>
    <dbReference type="NCBI Taxonomy" id="766949"/>
    <lineage>
        <taxon>Eukaryota</taxon>
        <taxon>Fungi</taxon>
        <taxon>Dikarya</taxon>
        <taxon>Ascomycota</taxon>
        <taxon>Saccharomycotina</taxon>
        <taxon>Saccharomycetes</taxon>
        <taxon>Saccharomycodales</taxon>
        <taxon>Saccharomycodaceae</taxon>
        <taxon>Hanseniaspora</taxon>
    </lineage>
</organism>
<gene>
    <name evidence="3" type="ORF">HANVADRAFT_4463</name>
</gene>
<dbReference type="InterPro" id="IPR057511">
    <property type="entry name" value="WH_GDS1"/>
</dbReference>
<sequence length="286" mass="31737">MDSITNYSNSPSVTAIISFEPTSPSSSSANTVTSGNNSSNNNNNSNNNTTSINVKSQSPKPSKVKHAPVHYTDDDYLPSTRVKATRVRPEMDSSLSNDTILLDILNILYDNESGNELENGFTVKQICDKLLEKDPKMIDLSTKFANLISAKINAYAKKVENRVRGDFNVNIKYWIIRKWAKGNSPKRMVYIYKGLLPADYSETPPPTPPTPPAGSNNTKTSSSIKKNDNESGHSQKKFMMQESVKRDTMHGHNSKSVNYNKLMSSNNGNVNKNGLSNIPTIWLQNE</sequence>
<feature type="compositionally biased region" description="Low complexity" evidence="1">
    <location>
        <begin position="215"/>
        <end position="224"/>
    </location>
</feature>
<keyword evidence="4" id="KW-1185">Reference proteome</keyword>
<proteinExistence type="predicted"/>
<name>A0A1B7T7K7_9ASCO</name>
<evidence type="ECO:0000259" key="2">
    <source>
        <dbReference type="Pfam" id="PF25318"/>
    </source>
</evidence>